<feature type="region of interest" description="Disordered" evidence="1">
    <location>
        <begin position="1"/>
        <end position="20"/>
    </location>
</feature>
<organism evidence="2 3">
    <name type="scientific">Streptomyces spectabilis</name>
    <dbReference type="NCBI Taxonomy" id="68270"/>
    <lineage>
        <taxon>Bacteria</taxon>
        <taxon>Bacillati</taxon>
        <taxon>Actinomycetota</taxon>
        <taxon>Actinomycetes</taxon>
        <taxon>Kitasatosporales</taxon>
        <taxon>Streptomycetaceae</taxon>
        <taxon>Streptomyces</taxon>
    </lineage>
</organism>
<protein>
    <submittedName>
        <fullName evidence="2">Uncharacterized protein</fullName>
    </submittedName>
</protein>
<dbReference type="KEGG" id="sspb:CP982_39910"/>
<dbReference type="OrthoDB" id="9951325at2"/>
<dbReference type="Proteomes" id="UP000326505">
    <property type="component" value="Chromosome"/>
</dbReference>
<feature type="compositionally biased region" description="Polar residues" evidence="1">
    <location>
        <begin position="1"/>
        <end position="14"/>
    </location>
</feature>
<proteinExistence type="predicted"/>
<reference evidence="2 3" key="1">
    <citation type="submission" date="2017-09" db="EMBL/GenBank/DDBJ databases">
        <authorList>
            <person name="Lee N."/>
            <person name="Cho B.-K."/>
        </authorList>
    </citation>
    <scope>NUCLEOTIDE SEQUENCE [LARGE SCALE GENOMIC DNA]</scope>
    <source>
        <strain evidence="2 3">ATCC 27465</strain>
    </source>
</reference>
<sequence>MPPTTSRNGRQSVHTAEPTAPIYDLLIAERGDVVAIAARTAEETQREADAMLDFSALTGRRDRTA</sequence>
<name>A0A5P2XPY3_STRST</name>
<dbReference type="AlphaFoldDB" id="A0A5P2XPY3"/>
<dbReference type="EMBL" id="CP023690">
    <property type="protein sequence ID" value="QEV65219.1"/>
    <property type="molecule type" value="Genomic_DNA"/>
</dbReference>
<accession>A0A5P2XPY3</accession>
<gene>
    <name evidence="2" type="ORF">CP982_39910</name>
</gene>
<evidence type="ECO:0000313" key="2">
    <source>
        <dbReference type="EMBL" id="QEV65219.1"/>
    </source>
</evidence>
<evidence type="ECO:0000313" key="3">
    <source>
        <dbReference type="Proteomes" id="UP000326505"/>
    </source>
</evidence>
<evidence type="ECO:0000256" key="1">
    <source>
        <dbReference type="SAM" id="MobiDB-lite"/>
    </source>
</evidence>